<dbReference type="Proteomes" id="UP000178750">
    <property type="component" value="Unassembled WGS sequence"/>
</dbReference>
<dbReference type="AlphaFoldDB" id="A0A1F7XZA1"/>
<reference evidence="1 2" key="1">
    <citation type="journal article" date="2016" name="Nat. Commun.">
        <title>Thousands of microbial genomes shed light on interconnected biogeochemical processes in an aquifer system.</title>
        <authorList>
            <person name="Anantharaman K."/>
            <person name="Brown C.T."/>
            <person name="Hug L.A."/>
            <person name="Sharon I."/>
            <person name="Castelle C.J."/>
            <person name="Probst A.J."/>
            <person name="Thomas B.C."/>
            <person name="Singh A."/>
            <person name="Wilkins M.J."/>
            <person name="Karaoz U."/>
            <person name="Brodie E.L."/>
            <person name="Williams K.H."/>
            <person name="Hubbard S.S."/>
            <person name="Banfield J.F."/>
        </authorList>
    </citation>
    <scope>NUCLEOTIDE SEQUENCE [LARGE SCALE GENOMIC DNA]</scope>
</reference>
<protein>
    <submittedName>
        <fullName evidence="1">Uncharacterized protein</fullName>
    </submittedName>
</protein>
<name>A0A1F7XZA1_9BACT</name>
<gene>
    <name evidence="1" type="ORF">A2863_04430</name>
</gene>
<accession>A0A1F7XZA1</accession>
<dbReference type="EMBL" id="MGGF01000064">
    <property type="protein sequence ID" value="OGM20352.1"/>
    <property type="molecule type" value="Genomic_DNA"/>
</dbReference>
<evidence type="ECO:0000313" key="2">
    <source>
        <dbReference type="Proteomes" id="UP000178750"/>
    </source>
</evidence>
<proteinExistence type="predicted"/>
<evidence type="ECO:0000313" key="1">
    <source>
        <dbReference type="EMBL" id="OGM20352.1"/>
    </source>
</evidence>
<sequence>MFKTPNFQKAKTPSNLKVSNIKAAPQDLKERFNQFFERVIKLCKNALLMQQLLELFPNLLVVADQYPLITRRQVKR</sequence>
<comment type="caution">
    <text evidence="1">The sequence shown here is derived from an EMBL/GenBank/DDBJ whole genome shotgun (WGS) entry which is preliminary data.</text>
</comment>
<organism evidence="1 2">
    <name type="scientific">Candidatus Woesebacteria bacterium RIFCSPHIGHO2_01_FULL_38_9b</name>
    <dbReference type="NCBI Taxonomy" id="1802493"/>
    <lineage>
        <taxon>Bacteria</taxon>
        <taxon>Candidatus Woeseibacteriota</taxon>
    </lineage>
</organism>